<dbReference type="Gene3D" id="2.60.40.10">
    <property type="entry name" value="Immunoglobulins"/>
    <property type="match status" value="3"/>
</dbReference>
<dbReference type="OrthoDB" id="408532at2759"/>
<dbReference type="KEGG" id="ani:ANIA_06388"/>
<evidence type="ECO:0000313" key="10">
    <source>
        <dbReference type="EMBL" id="CBF69565.1"/>
    </source>
</evidence>
<keyword evidence="11" id="KW-1185">Reference proteome</keyword>
<dbReference type="InterPro" id="IPR013783">
    <property type="entry name" value="Ig-like_fold"/>
</dbReference>
<dbReference type="InterPro" id="IPR006104">
    <property type="entry name" value="Glyco_hydro_2_N"/>
</dbReference>
<evidence type="ECO:0000259" key="8">
    <source>
        <dbReference type="Pfam" id="PF16355"/>
    </source>
</evidence>
<name>Q5AZ92_EMENI</name>
<evidence type="ECO:0000259" key="6">
    <source>
        <dbReference type="Pfam" id="PF02836"/>
    </source>
</evidence>
<dbReference type="InterPro" id="IPR023232">
    <property type="entry name" value="Glyco_hydro_2_AS"/>
</dbReference>
<dbReference type="InterPro" id="IPR048229">
    <property type="entry name" value="GalB-like"/>
</dbReference>
<dbReference type="HOGENOM" id="CLU_006501_0_1_1"/>
<dbReference type="Pfam" id="PF18565">
    <property type="entry name" value="Glyco_hydro2_C5"/>
    <property type="match status" value="1"/>
</dbReference>
<dbReference type="InterPro" id="IPR008979">
    <property type="entry name" value="Galactose-bd-like_sf"/>
</dbReference>
<evidence type="ECO:0000256" key="2">
    <source>
        <dbReference type="ARBA" id="ARBA00022801"/>
    </source>
</evidence>
<dbReference type="SUPFAM" id="SSF49303">
    <property type="entry name" value="beta-Galactosidase/glucuronidase domain"/>
    <property type="match status" value="1"/>
</dbReference>
<dbReference type="STRING" id="227321.Q5AZ92"/>
<dbReference type="InterPro" id="IPR032311">
    <property type="entry name" value="DUF4982"/>
</dbReference>
<dbReference type="InterPro" id="IPR017853">
    <property type="entry name" value="GH"/>
</dbReference>
<feature type="domain" description="DUF4982" evidence="8">
    <location>
        <begin position="708"/>
        <end position="767"/>
    </location>
</feature>
<dbReference type="Gene3D" id="2.60.120.260">
    <property type="entry name" value="Galactose-binding domain-like"/>
    <property type="match status" value="1"/>
</dbReference>
<evidence type="ECO:0000256" key="4">
    <source>
        <dbReference type="SAM" id="SignalP"/>
    </source>
</evidence>
<feature type="domain" description="Glycoside hydrolase family 2" evidence="9">
    <location>
        <begin position="780"/>
        <end position="882"/>
    </location>
</feature>
<evidence type="ECO:0000256" key="3">
    <source>
        <dbReference type="ARBA" id="ARBA00023295"/>
    </source>
</evidence>
<dbReference type="CAZy" id="GH2">
    <property type="family name" value="Glycoside Hydrolase Family 2"/>
</dbReference>
<dbReference type="OMA" id="FPKDRYW"/>
<evidence type="ECO:0000313" key="11">
    <source>
        <dbReference type="Proteomes" id="UP000000560"/>
    </source>
</evidence>
<dbReference type="UniPathway" id="UPA00280"/>
<dbReference type="NCBIfam" id="NF041463">
    <property type="entry name" value="GalB"/>
    <property type="match status" value="1"/>
</dbReference>
<dbReference type="PANTHER" id="PTHR42732:SF1">
    <property type="entry name" value="BETA-MANNOSIDASE"/>
    <property type="match status" value="1"/>
</dbReference>
<comment type="similarity">
    <text evidence="1">Belongs to the glycosyl hydrolase 2 family.</text>
</comment>
<dbReference type="GO" id="GO:0005975">
    <property type="term" value="P:carbohydrate metabolic process"/>
    <property type="evidence" value="ECO:0007669"/>
    <property type="project" value="InterPro"/>
</dbReference>
<dbReference type="InterPro" id="IPR036156">
    <property type="entry name" value="Beta-gal/glucu_dom_sf"/>
</dbReference>
<dbReference type="SUPFAM" id="SSF49785">
    <property type="entry name" value="Galactose-binding domain-like"/>
    <property type="match status" value="1"/>
</dbReference>
<organism evidence="10 11">
    <name type="scientific">Emericella nidulans (strain FGSC A4 / ATCC 38163 / CBS 112.46 / NRRL 194 / M139)</name>
    <name type="common">Aspergillus nidulans</name>
    <dbReference type="NCBI Taxonomy" id="227321"/>
    <lineage>
        <taxon>Eukaryota</taxon>
        <taxon>Fungi</taxon>
        <taxon>Dikarya</taxon>
        <taxon>Ascomycota</taxon>
        <taxon>Pezizomycotina</taxon>
        <taxon>Eurotiomycetes</taxon>
        <taxon>Eurotiomycetidae</taxon>
        <taxon>Eurotiales</taxon>
        <taxon>Aspergillaceae</taxon>
        <taxon>Aspergillus</taxon>
        <taxon>Aspergillus subgen. Nidulantes</taxon>
    </lineage>
</organism>
<evidence type="ECO:0000259" key="5">
    <source>
        <dbReference type="Pfam" id="PF00703"/>
    </source>
</evidence>
<dbReference type="InterPro" id="IPR006101">
    <property type="entry name" value="Glyco_hydro_2"/>
</dbReference>
<dbReference type="InParanoid" id="Q5AZ92"/>
<feature type="domain" description="Glycoside hydrolase family 2 catalytic" evidence="6">
    <location>
        <begin position="368"/>
        <end position="520"/>
    </location>
</feature>
<reference evidence="11" key="1">
    <citation type="journal article" date="2005" name="Nature">
        <title>Sequencing of Aspergillus nidulans and comparative analysis with A. fumigatus and A. oryzae.</title>
        <authorList>
            <person name="Galagan J.E."/>
            <person name="Calvo S.E."/>
            <person name="Cuomo C."/>
            <person name="Ma L.J."/>
            <person name="Wortman J.R."/>
            <person name="Batzoglou S."/>
            <person name="Lee S.I."/>
            <person name="Basturkmen M."/>
            <person name="Spevak C.C."/>
            <person name="Clutterbuck J."/>
            <person name="Kapitonov V."/>
            <person name="Jurka J."/>
            <person name="Scazzocchio C."/>
            <person name="Farman M."/>
            <person name="Butler J."/>
            <person name="Purcell S."/>
            <person name="Harris S."/>
            <person name="Braus G.H."/>
            <person name="Draht O."/>
            <person name="Busch S."/>
            <person name="D'Enfert C."/>
            <person name="Bouchier C."/>
            <person name="Goldman G.H."/>
            <person name="Bell-Pedersen D."/>
            <person name="Griffiths-Jones S."/>
            <person name="Doonan J.H."/>
            <person name="Yu J."/>
            <person name="Vienken K."/>
            <person name="Pain A."/>
            <person name="Freitag M."/>
            <person name="Selker E.U."/>
            <person name="Archer D.B."/>
            <person name="Penalva M.A."/>
            <person name="Oakley B.R."/>
            <person name="Momany M."/>
            <person name="Tanaka T."/>
            <person name="Kumagai T."/>
            <person name="Asai K."/>
            <person name="Machida M."/>
            <person name="Nierman W.C."/>
            <person name="Denning D.W."/>
            <person name="Caddick M."/>
            <person name="Hynes M."/>
            <person name="Paoletti M."/>
            <person name="Fischer R."/>
            <person name="Miller B."/>
            <person name="Dyer P."/>
            <person name="Sachs M.S."/>
            <person name="Osmani S.A."/>
            <person name="Birren B.W."/>
        </authorList>
    </citation>
    <scope>NUCLEOTIDE SEQUENCE [LARGE SCALE GENOMIC DNA]</scope>
    <source>
        <strain evidence="11">FGSC A4 / ATCC 38163 / CBS 112.46 / NRRL 194 / M139</strain>
    </source>
</reference>
<keyword evidence="3" id="KW-0326">Glycosidase</keyword>
<evidence type="ECO:0000256" key="1">
    <source>
        <dbReference type="ARBA" id="ARBA00007401"/>
    </source>
</evidence>
<protein>
    <submittedName>
        <fullName evidence="10">Beta-galactosidase (Eurofung)</fullName>
    </submittedName>
</protein>
<dbReference type="PRINTS" id="PR00132">
    <property type="entry name" value="GLHYDRLASE2"/>
</dbReference>
<feature type="domain" description="Glycosyl hydrolases family 2 sugar binding" evidence="7">
    <location>
        <begin position="117"/>
        <end position="243"/>
    </location>
</feature>
<dbReference type="InterPro" id="IPR006103">
    <property type="entry name" value="Glyco_hydro_2_cat"/>
</dbReference>
<dbReference type="InterPro" id="IPR051913">
    <property type="entry name" value="GH2_Domain-Containing"/>
</dbReference>
<dbReference type="InterPro" id="IPR040605">
    <property type="entry name" value="Glyco_hydro2_dom5"/>
</dbReference>
<dbReference type="Pfam" id="PF02836">
    <property type="entry name" value="Glyco_hydro_2_C"/>
    <property type="match status" value="1"/>
</dbReference>
<dbReference type="Pfam" id="PF02837">
    <property type="entry name" value="Glyco_hydro_2_N"/>
    <property type="match status" value="1"/>
</dbReference>
<feature type="chain" id="PRO_5030175751" evidence="4">
    <location>
        <begin position="23"/>
        <end position="891"/>
    </location>
</feature>
<dbReference type="RefSeq" id="XP_663992.1">
    <property type="nucleotide sequence ID" value="XM_658900.1"/>
</dbReference>
<dbReference type="PANTHER" id="PTHR42732">
    <property type="entry name" value="BETA-GALACTOSIDASE"/>
    <property type="match status" value="1"/>
</dbReference>
<evidence type="ECO:0000259" key="7">
    <source>
        <dbReference type="Pfam" id="PF02837"/>
    </source>
</evidence>
<dbReference type="eggNOG" id="KOG2024">
    <property type="taxonomic scope" value="Eukaryota"/>
</dbReference>
<dbReference type="GeneID" id="2871287"/>
<keyword evidence="4" id="KW-0732">Signal</keyword>
<accession>Q5AZ92</accession>
<dbReference type="SUPFAM" id="SSF51445">
    <property type="entry name" value="(Trans)glycosidases"/>
    <property type="match status" value="1"/>
</dbReference>
<keyword evidence="2" id="KW-0378">Hydrolase</keyword>
<dbReference type="PROSITE" id="PS00608">
    <property type="entry name" value="GLYCOSYL_HYDROL_F2_2"/>
    <property type="match status" value="1"/>
</dbReference>
<evidence type="ECO:0000259" key="9">
    <source>
        <dbReference type="Pfam" id="PF18565"/>
    </source>
</evidence>
<sequence>MKLQSCAYLGWGLALAASSAVALSVRNTNKAPSQSVRERASLNHQWKFWHSEQIPDNIVYDLRPDANDSSFQVLKSWVLPVGNDYIKNANAQHERPSTEPDGDIPYVHNDFDDSSWDVVRLPHDWAITRPFYTDDDPEIPSAMGRLPVQGVGWYRRKLNFTQEDSDKVVLLEIDGAMSYPMVWLNGHLVGGWPYGYNSFQLDLTPYLQQGEENQLAIRVENPSGSSSRWYPGGGIYRNVWLTKVNPTHVAHYGTKMTTRDVSSRRATIDFQVQIENKGQKRQRVEVATEIFDLDSANGHVRGRKVEQFPRHKVIVDKDNPRLWGPPPDQTPNLYIAVTSLYDASGHLLDTYSTEFGVRSVEYNPNTGLSVNGAPVRIQGVNQHHDLGALGAAFNRRAAQRQLELLCDLGVNAIRTAHNPPAPELLEMTDRMGFLVLDEIFDSWAQQKTDLDFHLIFNDWREPDLRSFLRRDRNHPSVIIWSIGNEVAEQSADDTAAAIATYLRDIVREEDNTRPVTASMNSAWPNSSFAGVVDLISLNYQGEGLRYGPAYSHLEGNRRDPQYSEFHVTHPDKLILGSEVAWSLSTRGTFLFPVTNYTSAPVNDTSGGNSTTLEISAYELYSSDPGSSPDRVFATQDEHPFVDGGFVWAGWDYLGEPYPYYDGARSAYSGIIDLAGFKKERFYLYQARWQPDVRMAHIVPHWSWPERVGQVTPVHVFTSGDEAELFVNGVSQGRLKRDPLTYRFRWDEVVYEPGEVQVVAYKNGSKWATDTVKTAGEPTQLRLTPDRAQIAADGEDLSFVTLEVLDGKGNVVPEAKNLIHFEVSGPGEIVATDNGFPADYTAFPSHERTAFHGLALCIVKGELGTHGDIVLKASSNGVGEAEVVIKASRGMP</sequence>
<dbReference type="Pfam" id="PF00703">
    <property type="entry name" value="Glyco_hydro_2"/>
    <property type="match status" value="1"/>
</dbReference>
<accession>C8V0P8</accession>
<proteinExistence type="inferred from homology"/>
<feature type="signal peptide" evidence="4">
    <location>
        <begin position="1"/>
        <end position="22"/>
    </location>
</feature>
<dbReference type="EMBL" id="BN001301">
    <property type="protein sequence ID" value="CBF69565.1"/>
    <property type="molecule type" value="Genomic_DNA"/>
</dbReference>
<dbReference type="GO" id="GO:0004553">
    <property type="term" value="F:hydrolase activity, hydrolyzing O-glycosyl compounds"/>
    <property type="evidence" value="ECO:0007669"/>
    <property type="project" value="InterPro"/>
</dbReference>
<dbReference type="InterPro" id="IPR006102">
    <property type="entry name" value="Ig-like_GH2"/>
</dbReference>
<feature type="domain" description="Glycoside hydrolase family 2 immunoglobulin-like beta-sandwich" evidence="5">
    <location>
        <begin position="254"/>
        <end position="358"/>
    </location>
</feature>
<dbReference type="Proteomes" id="UP000000560">
    <property type="component" value="Chromosome I"/>
</dbReference>
<dbReference type="Gene3D" id="3.20.20.80">
    <property type="entry name" value="Glycosidases"/>
    <property type="match status" value="1"/>
</dbReference>
<dbReference type="AlphaFoldDB" id="Q5AZ92"/>
<gene>
    <name evidence="10" type="ORF">ANIA_06388</name>
</gene>
<reference evidence="11" key="2">
    <citation type="journal article" date="2009" name="Fungal Genet. Biol.">
        <title>The 2008 update of the Aspergillus nidulans genome annotation: a community effort.</title>
        <authorList>
            <person name="Wortman J.R."/>
            <person name="Gilsenan J.M."/>
            <person name="Joardar V."/>
            <person name="Deegan J."/>
            <person name="Clutterbuck J."/>
            <person name="Andersen M.R."/>
            <person name="Archer D."/>
            <person name="Bencina M."/>
            <person name="Braus G."/>
            <person name="Coutinho P."/>
            <person name="von Dohren H."/>
            <person name="Doonan J."/>
            <person name="Driessen A.J."/>
            <person name="Durek P."/>
            <person name="Espeso E."/>
            <person name="Fekete E."/>
            <person name="Flipphi M."/>
            <person name="Estrada C.G."/>
            <person name="Geysens S."/>
            <person name="Goldman G."/>
            <person name="de Groot P.W."/>
            <person name="Hansen K."/>
            <person name="Harris S.D."/>
            <person name="Heinekamp T."/>
            <person name="Helmstaedt K."/>
            <person name="Henrissat B."/>
            <person name="Hofmann G."/>
            <person name="Homan T."/>
            <person name="Horio T."/>
            <person name="Horiuchi H."/>
            <person name="James S."/>
            <person name="Jones M."/>
            <person name="Karaffa L."/>
            <person name="Karanyi Z."/>
            <person name="Kato M."/>
            <person name="Keller N."/>
            <person name="Kelly D.E."/>
            <person name="Kiel J.A."/>
            <person name="Kim J.M."/>
            <person name="van der Klei I.J."/>
            <person name="Klis F.M."/>
            <person name="Kovalchuk A."/>
            <person name="Krasevec N."/>
            <person name="Kubicek C.P."/>
            <person name="Liu B."/>
            <person name="Maccabe A."/>
            <person name="Meyer V."/>
            <person name="Mirabito P."/>
            <person name="Miskei M."/>
            <person name="Mos M."/>
            <person name="Mullins J."/>
            <person name="Nelson D.R."/>
            <person name="Nielsen J."/>
            <person name="Oakley B.R."/>
            <person name="Osmani S.A."/>
            <person name="Pakula T."/>
            <person name="Paszewski A."/>
            <person name="Paulsen I."/>
            <person name="Pilsyk S."/>
            <person name="Pocsi I."/>
            <person name="Punt P.J."/>
            <person name="Ram A.F."/>
            <person name="Ren Q."/>
            <person name="Robellet X."/>
            <person name="Robson G."/>
            <person name="Seiboth B."/>
            <person name="van Solingen P."/>
            <person name="Specht T."/>
            <person name="Sun J."/>
            <person name="Taheri-Talesh N."/>
            <person name="Takeshita N."/>
            <person name="Ussery D."/>
            <person name="vanKuyk P.A."/>
            <person name="Visser H."/>
            <person name="van de Vondervoort P.J."/>
            <person name="de Vries R.P."/>
            <person name="Walton J."/>
            <person name="Xiang X."/>
            <person name="Xiong Y."/>
            <person name="Zeng A.P."/>
            <person name="Brandt B.W."/>
            <person name="Cornell M.J."/>
            <person name="van den Hondel C.A."/>
            <person name="Visser J."/>
            <person name="Oliver S.G."/>
            <person name="Turner G."/>
        </authorList>
    </citation>
    <scope>GENOME REANNOTATION</scope>
    <source>
        <strain evidence="11">FGSC A4 / ATCC 38163 / CBS 112.46 / NRRL 194 / M139</strain>
    </source>
</reference>
<dbReference type="Pfam" id="PF16355">
    <property type="entry name" value="DUF4982"/>
    <property type="match status" value="1"/>
</dbReference>